<feature type="transmembrane region" description="Helical" evidence="1">
    <location>
        <begin position="334"/>
        <end position="357"/>
    </location>
</feature>
<feature type="transmembrane region" description="Helical" evidence="1">
    <location>
        <begin position="102"/>
        <end position="119"/>
    </location>
</feature>
<gene>
    <name evidence="2" type="ORF">CNX70_08585</name>
</gene>
<feature type="transmembrane region" description="Helical" evidence="1">
    <location>
        <begin position="24"/>
        <end position="46"/>
    </location>
</feature>
<sequence length="428" mass="47557">MTLYARTPHASLPDAGEESNKRHLLLAILIAATVYQAVLCFVHTHFFKASTALVAFSELCIYVTCAVLLLRRIELSFVAILTLIASYLLLLALLRSSLDPKGFRDVIILVLFYFLGRNFGDEKFADRLLKIIIYIVLAVGFFELLLVDVYSKLFNVYSYYLAQGNISTSTNWAEGSTLALNGIRPAGIGRTILPFLLGSHRVSSVFLEPVSLGNFAVIVAAWGLSKGREQWRSMAFFLGAAAIMITLADSRYGLVTVGLMVLMRLLFSGRGNRLVMILPFVCAVILILFGLYYDGRYSDNIPGRLYSSGITMVRFGPAEIFGLAGYNINFGDMGYSIILTRFGLFGCVVLWIGLWMIKMRDEHGERFRTYIVIYMSLILCISGTSLFALKSAGVLWFLLGCCAVRDKKWLASPLRSGQFVAGKAHYAD</sequence>
<dbReference type="KEGG" id="jsv:CNX70_08585"/>
<evidence type="ECO:0000313" key="2">
    <source>
        <dbReference type="EMBL" id="ATD60242.1"/>
    </source>
</evidence>
<feature type="transmembrane region" description="Helical" evidence="1">
    <location>
        <begin position="369"/>
        <end position="389"/>
    </location>
</feature>
<keyword evidence="3" id="KW-1185">Reference proteome</keyword>
<feature type="transmembrane region" description="Helical" evidence="1">
    <location>
        <begin position="236"/>
        <end position="262"/>
    </location>
</feature>
<evidence type="ECO:0000256" key="1">
    <source>
        <dbReference type="SAM" id="Phobius"/>
    </source>
</evidence>
<feature type="transmembrane region" description="Helical" evidence="1">
    <location>
        <begin position="77"/>
        <end position="96"/>
    </location>
</feature>
<dbReference type="AlphaFoldDB" id="A0A290WTM5"/>
<keyword evidence="1" id="KW-1133">Transmembrane helix</keyword>
<dbReference type="RefSeq" id="WP_096234364.1">
    <property type="nucleotide sequence ID" value="NZ_CP023422.1"/>
</dbReference>
<dbReference type="Proteomes" id="UP000218437">
    <property type="component" value="Chromosome"/>
</dbReference>
<reference evidence="2 3" key="1">
    <citation type="submission" date="2017-09" db="EMBL/GenBank/DDBJ databases">
        <title>Complete genome sequence of Janthinobacterium svalbardensis PAMC 27463.</title>
        <authorList>
            <person name="Cho Y.-J."/>
            <person name="Cho A."/>
            <person name="Kim O.-S."/>
            <person name="Lee J.-I."/>
        </authorList>
    </citation>
    <scope>NUCLEOTIDE SEQUENCE [LARGE SCALE GENOMIC DNA]</scope>
    <source>
        <strain evidence="2 3">PAMC 27463</strain>
    </source>
</reference>
<evidence type="ECO:0000313" key="3">
    <source>
        <dbReference type="Proteomes" id="UP000218437"/>
    </source>
</evidence>
<feature type="transmembrane region" description="Helical" evidence="1">
    <location>
        <begin position="131"/>
        <end position="151"/>
    </location>
</feature>
<feature type="transmembrane region" description="Helical" evidence="1">
    <location>
        <begin position="305"/>
        <end position="328"/>
    </location>
</feature>
<name>A0A290WTM5_9BURK</name>
<accession>A0A290WTM5</accession>
<dbReference type="EMBL" id="CP023422">
    <property type="protein sequence ID" value="ATD60242.1"/>
    <property type="molecule type" value="Genomic_DNA"/>
</dbReference>
<protein>
    <submittedName>
        <fullName evidence="2">Polysaccharide polymerase</fullName>
    </submittedName>
</protein>
<proteinExistence type="predicted"/>
<feature type="transmembrane region" description="Helical" evidence="1">
    <location>
        <begin position="205"/>
        <end position="224"/>
    </location>
</feature>
<keyword evidence="1" id="KW-0812">Transmembrane</keyword>
<keyword evidence="1" id="KW-0472">Membrane</keyword>
<organism evidence="2 3">
    <name type="scientific">Janthinobacterium svalbardensis</name>
    <dbReference type="NCBI Taxonomy" id="368607"/>
    <lineage>
        <taxon>Bacteria</taxon>
        <taxon>Pseudomonadati</taxon>
        <taxon>Pseudomonadota</taxon>
        <taxon>Betaproteobacteria</taxon>
        <taxon>Burkholderiales</taxon>
        <taxon>Oxalobacteraceae</taxon>
        <taxon>Janthinobacterium</taxon>
    </lineage>
</organism>
<feature type="transmembrane region" description="Helical" evidence="1">
    <location>
        <begin position="274"/>
        <end position="293"/>
    </location>
</feature>
<feature type="transmembrane region" description="Helical" evidence="1">
    <location>
        <begin position="52"/>
        <end position="70"/>
    </location>
</feature>